<accession>A0AAW2XL57</accession>
<evidence type="ECO:0000313" key="1">
    <source>
        <dbReference type="EMBL" id="KAL0453854.1"/>
    </source>
</evidence>
<protein>
    <submittedName>
        <fullName evidence="1">Uncharacterized protein</fullName>
    </submittedName>
</protein>
<reference evidence="1" key="1">
    <citation type="submission" date="2020-06" db="EMBL/GenBank/DDBJ databases">
        <authorList>
            <person name="Li T."/>
            <person name="Hu X."/>
            <person name="Zhang T."/>
            <person name="Song X."/>
            <person name="Zhang H."/>
            <person name="Dai N."/>
            <person name="Sheng W."/>
            <person name="Hou X."/>
            <person name="Wei L."/>
        </authorList>
    </citation>
    <scope>NUCLEOTIDE SEQUENCE</scope>
    <source>
        <strain evidence="1">KEN1</strain>
        <tissue evidence="1">Leaf</tissue>
    </source>
</reference>
<gene>
    <name evidence="1" type="ORF">Slati_1363500</name>
</gene>
<comment type="caution">
    <text evidence="1">The sequence shown here is derived from an EMBL/GenBank/DDBJ whole genome shotgun (WGS) entry which is preliminary data.</text>
</comment>
<name>A0AAW2XL57_9LAMI</name>
<organism evidence="1">
    <name type="scientific">Sesamum latifolium</name>
    <dbReference type="NCBI Taxonomy" id="2727402"/>
    <lineage>
        <taxon>Eukaryota</taxon>
        <taxon>Viridiplantae</taxon>
        <taxon>Streptophyta</taxon>
        <taxon>Embryophyta</taxon>
        <taxon>Tracheophyta</taxon>
        <taxon>Spermatophyta</taxon>
        <taxon>Magnoliopsida</taxon>
        <taxon>eudicotyledons</taxon>
        <taxon>Gunneridae</taxon>
        <taxon>Pentapetalae</taxon>
        <taxon>asterids</taxon>
        <taxon>lamiids</taxon>
        <taxon>Lamiales</taxon>
        <taxon>Pedaliaceae</taxon>
        <taxon>Sesamum</taxon>
    </lineage>
</organism>
<dbReference type="AlphaFoldDB" id="A0AAW2XL57"/>
<sequence length="122" mass="13479">MQIDDKAPAGGPMIHFGIGDAQRLKFLAGDNVGEVKCDQYTAWKCYVEAIKSSSNKMEVDLPIKESGRNFTQQEDHRGAVRARVQLAEELLSIQLVLGDLDKITKIGFQMSPILAGQLTIFL</sequence>
<proteinExistence type="predicted"/>
<reference evidence="1" key="2">
    <citation type="journal article" date="2024" name="Plant">
        <title>Genomic evolution and insights into agronomic trait innovations of Sesamum species.</title>
        <authorList>
            <person name="Miao H."/>
            <person name="Wang L."/>
            <person name="Qu L."/>
            <person name="Liu H."/>
            <person name="Sun Y."/>
            <person name="Le M."/>
            <person name="Wang Q."/>
            <person name="Wei S."/>
            <person name="Zheng Y."/>
            <person name="Lin W."/>
            <person name="Duan Y."/>
            <person name="Cao H."/>
            <person name="Xiong S."/>
            <person name="Wang X."/>
            <person name="Wei L."/>
            <person name="Li C."/>
            <person name="Ma Q."/>
            <person name="Ju M."/>
            <person name="Zhao R."/>
            <person name="Li G."/>
            <person name="Mu C."/>
            <person name="Tian Q."/>
            <person name="Mei H."/>
            <person name="Zhang T."/>
            <person name="Gao T."/>
            <person name="Zhang H."/>
        </authorList>
    </citation>
    <scope>NUCLEOTIDE SEQUENCE</scope>
    <source>
        <strain evidence="1">KEN1</strain>
    </source>
</reference>
<dbReference type="EMBL" id="JACGWN010000004">
    <property type="protein sequence ID" value="KAL0453854.1"/>
    <property type="molecule type" value="Genomic_DNA"/>
</dbReference>